<feature type="non-terminal residue" evidence="2">
    <location>
        <position position="181"/>
    </location>
</feature>
<comment type="caution">
    <text evidence="2">The sequence shown here is derived from an EMBL/GenBank/DDBJ whole genome shotgun (WGS) entry which is preliminary data.</text>
</comment>
<organism evidence="2 3">
    <name type="scientific">Pocillopora damicornis</name>
    <name type="common">Cauliflower coral</name>
    <name type="synonym">Millepora damicornis</name>
    <dbReference type="NCBI Taxonomy" id="46731"/>
    <lineage>
        <taxon>Eukaryota</taxon>
        <taxon>Metazoa</taxon>
        <taxon>Cnidaria</taxon>
        <taxon>Anthozoa</taxon>
        <taxon>Hexacorallia</taxon>
        <taxon>Scleractinia</taxon>
        <taxon>Astrocoeniina</taxon>
        <taxon>Pocilloporidae</taxon>
        <taxon>Pocillopora</taxon>
    </lineage>
</organism>
<dbReference type="InterPro" id="IPR004875">
    <property type="entry name" value="DDE_SF_endonuclease_dom"/>
</dbReference>
<dbReference type="Pfam" id="PF03184">
    <property type="entry name" value="DDE_1"/>
    <property type="match status" value="1"/>
</dbReference>
<feature type="domain" description="DDE-1" evidence="1">
    <location>
        <begin position="44"/>
        <end position="147"/>
    </location>
</feature>
<dbReference type="Proteomes" id="UP000275408">
    <property type="component" value="Unassembled WGS sequence"/>
</dbReference>
<dbReference type="GO" id="GO:0003676">
    <property type="term" value="F:nucleic acid binding"/>
    <property type="evidence" value="ECO:0007669"/>
    <property type="project" value="InterPro"/>
</dbReference>
<dbReference type="AlphaFoldDB" id="A0A3M6TJ68"/>
<reference evidence="2 3" key="1">
    <citation type="journal article" date="2018" name="Sci. Rep.">
        <title>Comparative analysis of the Pocillopora damicornis genome highlights role of immune system in coral evolution.</title>
        <authorList>
            <person name="Cunning R."/>
            <person name="Bay R.A."/>
            <person name="Gillette P."/>
            <person name="Baker A.C."/>
            <person name="Traylor-Knowles N."/>
        </authorList>
    </citation>
    <scope>NUCLEOTIDE SEQUENCE [LARGE SCALE GENOMIC DNA]</scope>
    <source>
        <strain evidence="2">RSMAS</strain>
        <tissue evidence="2">Whole animal</tissue>
    </source>
</reference>
<proteinExistence type="predicted"/>
<accession>A0A3M6TJ68</accession>
<evidence type="ECO:0000259" key="1">
    <source>
        <dbReference type="Pfam" id="PF03184"/>
    </source>
</evidence>
<protein>
    <recommendedName>
        <fullName evidence="1">DDE-1 domain-containing protein</fullName>
    </recommendedName>
</protein>
<evidence type="ECO:0000313" key="2">
    <source>
        <dbReference type="EMBL" id="RMX41294.1"/>
    </source>
</evidence>
<keyword evidence="3" id="KW-1185">Reference proteome</keyword>
<dbReference type="EMBL" id="RCHS01003508">
    <property type="protein sequence ID" value="RMX41294.1"/>
    <property type="molecule type" value="Genomic_DNA"/>
</dbReference>
<name>A0A3M6TJ68_POCDA</name>
<evidence type="ECO:0000313" key="3">
    <source>
        <dbReference type="Proteomes" id="UP000275408"/>
    </source>
</evidence>
<sequence length="181" mass="20570">MTRHGLCIRRKTTESQKDTEKLIDKLIAYVLQARRLRVKFSYSDSDIIAMDETACHVMETVKQELRTSKIDPLIVPGGCTKYIQAPDVVWNKPFKANVTEKYDEWMAGEAHSFTAAGNMRAPARREIVKWILAAWDGLDKTMIINSFKSCALTVALDGLEDGHIHCFKENQPCRAGLQRLK</sequence>
<dbReference type="STRING" id="46731.A0A3M6TJ68"/>
<gene>
    <name evidence="2" type="ORF">pdam_00017738</name>
</gene>